<evidence type="ECO:0000313" key="1">
    <source>
        <dbReference type="Proteomes" id="UP000095283"/>
    </source>
</evidence>
<reference evidence="2" key="1">
    <citation type="submission" date="2016-11" db="UniProtKB">
        <authorList>
            <consortium name="WormBaseParasite"/>
        </authorList>
    </citation>
    <scope>IDENTIFICATION</scope>
</reference>
<name>A0A1I7WSC8_HETBA</name>
<dbReference type="WBParaSite" id="Hba_08093">
    <property type="protein sequence ID" value="Hba_08093"/>
    <property type="gene ID" value="Hba_08093"/>
</dbReference>
<sequence>MSHAPKLSLHERGRIKALSIAGYTVKQIADVGNFADNVECTISIVGIRRTCGIDASKSMMCRMPDKCDWEKVQPSQVFNNKPINSLFRI</sequence>
<dbReference type="Proteomes" id="UP000095283">
    <property type="component" value="Unplaced"/>
</dbReference>
<dbReference type="AlphaFoldDB" id="A0A1I7WSC8"/>
<evidence type="ECO:0000313" key="2">
    <source>
        <dbReference type="WBParaSite" id="Hba_08093"/>
    </source>
</evidence>
<protein>
    <submittedName>
        <fullName evidence="2">TfoX_C domain-containing protein</fullName>
    </submittedName>
</protein>
<proteinExistence type="predicted"/>
<accession>A0A1I7WSC8</accession>
<organism evidence="1 2">
    <name type="scientific">Heterorhabditis bacteriophora</name>
    <name type="common">Entomopathogenic nematode worm</name>
    <dbReference type="NCBI Taxonomy" id="37862"/>
    <lineage>
        <taxon>Eukaryota</taxon>
        <taxon>Metazoa</taxon>
        <taxon>Ecdysozoa</taxon>
        <taxon>Nematoda</taxon>
        <taxon>Chromadorea</taxon>
        <taxon>Rhabditida</taxon>
        <taxon>Rhabditina</taxon>
        <taxon>Rhabditomorpha</taxon>
        <taxon>Strongyloidea</taxon>
        <taxon>Heterorhabditidae</taxon>
        <taxon>Heterorhabditis</taxon>
    </lineage>
</organism>
<keyword evidence="1" id="KW-1185">Reference proteome</keyword>